<keyword evidence="2" id="KW-1185">Reference proteome</keyword>
<evidence type="ECO:0000313" key="1">
    <source>
        <dbReference type="EMBL" id="KAI5648253.1"/>
    </source>
</evidence>
<dbReference type="Proteomes" id="UP001060085">
    <property type="component" value="Linkage Group LG08"/>
</dbReference>
<reference evidence="2" key="1">
    <citation type="journal article" date="2023" name="Nat. Plants">
        <title>Single-cell RNA sequencing provides a high-resolution roadmap for understanding the multicellular compartmentation of specialized metabolism.</title>
        <authorList>
            <person name="Sun S."/>
            <person name="Shen X."/>
            <person name="Li Y."/>
            <person name="Li Y."/>
            <person name="Wang S."/>
            <person name="Li R."/>
            <person name="Zhang H."/>
            <person name="Shen G."/>
            <person name="Guo B."/>
            <person name="Wei J."/>
            <person name="Xu J."/>
            <person name="St-Pierre B."/>
            <person name="Chen S."/>
            <person name="Sun C."/>
        </authorList>
    </citation>
    <scope>NUCLEOTIDE SEQUENCE [LARGE SCALE GENOMIC DNA]</scope>
</reference>
<organism evidence="1 2">
    <name type="scientific">Catharanthus roseus</name>
    <name type="common">Madagascar periwinkle</name>
    <name type="synonym">Vinca rosea</name>
    <dbReference type="NCBI Taxonomy" id="4058"/>
    <lineage>
        <taxon>Eukaryota</taxon>
        <taxon>Viridiplantae</taxon>
        <taxon>Streptophyta</taxon>
        <taxon>Embryophyta</taxon>
        <taxon>Tracheophyta</taxon>
        <taxon>Spermatophyta</taxon>
        <taxon>Magnoliopsida</taxon>
        <taxon>eudicotyledons</taxon>
        <taxon>Gunneridae</taxon>
        <taxon>Pentapetalae</taxon>
        <taxon>asterids</taxon>
        <taxon>lamiids</taxon>
        <taxon>Gentianales</taxon>
        <taxon>Apocynaceae</taxon>
        <taxon>Rauvolfioideae</taxon>
        <taxon>Vinceae</taxon>
        <taxon>Catharanthinae</taxon>
        <taxon>Catharanthus</taxon>
    </lineage>
</organism>
<name>A0ACB9ZLD4_CATRO</name>
<proteinExistence type="predicted"/>
<sequence>MIAAYISILYVGVNFQFFLLKMSSGSSNSSDNSFEVEELLQIRTRCKELRREKDLLQDSKSQSFELIRGLELHVKALSEAQKEDKKCILQLEKELNNCSQEIDYLQDQLNARNSEVNCLEEHVCSLQSELLSMQNQGEEVLRLREELNVSHSERLLLKKALENKDMELQNARLCIEKLEESISSAALDYQCEVESMKLDLLAMEQNCFDARKSQEEASQENARMNKLIQDLQSRIQNEEKVIECLDKENKSLKEKLKKSEMNAKVFREKVEKQLQGQLGEEHCTRELGEDSSACGNILGPLISKLAAFGDVGLKENMDKMLCQIQDYELLVGQLKEELKEERLRAKEEAEDLAQEMAELRYRMTGLLEEECKRRACVEQISLQRISELEAELEKERCKSFDHQENRKSITTLRHVRAS</sequence>
<gene>
    <name evidence="1" type="ORF">M9H77_34258</name>
</gene>
<protein>
    <submittedName>
        <fullName evidence="1">Uncharacterized protein</fullName>
    </submittedName>
</protein>
<comment type="caution">
    <text evidence="1">The sequence shown here is derived from an EMBL/GenBank/DDBJ whole genome shotgun (WGS) entry which is preliminary data.</text>
</comment>
<evidence type="ECO:0000313" key="2">
    <source>
        <dbReference type="Proteomes" id="UP001060085"/>
    </source>
</evidence>
<accession>A0ACB9ZLD4</accession>
<dbReference type="EMBL" id="CM044708">
    <property type="protein sequence ID" value="KAI5648253.1"/>
    <property type="molecule type" value="Genomic_DNA"/>
</dbReference>